<sequence length="181" mass="20978">MEFDTQQEEKELAGINTELEQIQTSLEQDFVSYALANTTPEDEELFFDNREQFYKKLLNMQNAFFEEKIRSKEARAGELQESIQSKKTLGEIEQAKEEFLKANPDANIQEIMEFFLEDTTNKQKQELESLPPLDFFNKVYELFKQSKGQEDSKEEELPPKLEGVSGSIQDGGGDNNPLNRY</sequence>
<feature type="compositionally biased region" description="Basic and acidic residues" evidence="1">
    <location>
        <begin position="147"/>
        <end position="159"/>
    </location>
</feature>
<feature type="region of interest" description="Disordered" evidence="1">
    <location>
        <begin position="146"/>
        <end position="181"/>
    </location>
</feature>
<dbReference type="EMBL" id="JRPC02000030">
    <property type="protein sequence ID" value="TLE13953.1"/>
    <property type="molecule type" value="Genomic_DNA"/>
</dbReference>
<dbReference type="AlphaFoldDB" id="A0A4U8UCX2"/>
<evidence type="ECO:0000313" key="3">
    <source>
        <dbReference type="Proteomes" id="UP000029920"/>
    </source>
</evidence>
<name>A0A4U8UCX2_9HELI</name>
<keyword evidence="3" id="KW-1185">Reference proteome</keyword>
<organism evidence="2 3">
    <name type="scientific">Helicobacter apodemus</name>
    <dbReference type="NCBI Taxonomy" id="135569"/>
    <lineage>
        <taxon>Bacteria</taxon>
        <taxon>Pseudomonadati</taxon>
        <taxon>Campylobacterota</taxon>
        <taxon>Epsilonproteobacteria</taxon>
        <taxon>Campylobacterales</taxon>
        <taxon>Helicobacteraceae</taxon>
        <taxon>Helicobacter</taxon>
    </lineage>
</organism>
<proteinExistence type="predicted"/>
<comment type="caution">
    <text evidence="2">The sequence shown here is derived from an EMBL/GenBank/DDBJ whole genome shotgun (WGS) entry which is preliminary data.</text>
</comment>
<dbReference type="RefSeq" id="WP_034554238.1">
    <property type="nucleotide sequence ID" value="NZ_JRPC02000030.1"/>
</dbReference>
<dbReference type="Proteomes" id="UP000029920">
    <property type="component" value="Unassembled WGS sequence"/>
</dbReference>
<evidence type="ECO:0000313" key="2">
    <source>
        <dbReference type="EMBL" id="TLE13953.1"/>
    </source>
</evidence>
<evidence type="ECO:0000256" key="1">
    <source>
        <dbReference type="SAM" id="MobiDB-lite"/>
    </source>
</evidence>
<reference evidence="2 3" key="1">
    <citation type="journal article" date="2014" name="Genome Announc.">
        <title>Draft genome sequences of eight enterohepatic helicobacter species isolated from both laboratory and wild rodents.</title>
        <authorList>
            <person name="Sheh A."/>
            <person name="Shen Z."/>
            <person name="Fox J.G."/>
        </authorList>
    </citation>
    <scope>NUCLEOTIDE SEQUENCE [LARGE SCALE GENOMIC DNA]</scope>
    <source>
        <strain evidence="2 3">MIT-03-7007</strain>
    </source>
</reference>
<gene>
    <name evidence="2" type="ORF">LS72_009435</name>
</gene>
<accession>A0A4U8UCX2</accession>
<protein>
    <submittedName>
        <fullName evidence="2">Coiled-coil domain-containing protein</fullName>
    </submittedName>
</protein>